<keyword evidence="3" id="KW-1185">Reference proteome</keyword>
<dbReference type="Gene3D" id="3.20.20.80">
    <property type="entry name" value="Glycosidases"/>
    <property type="match status" value="2"/>
</dbReference>
<gene>
    <name evidence="2" type="ORF">ACFPOF_00030</name>
</gene>
<dbReference type="EMBL" id="JBHSMI010000001">
    <property type="protein sequence ID" value="MFC5401118.1"/>
    <property type="molecule type" value="Genomic_DNA"/>
</dbReference>
<evidence type="ECO:0008006" key="4">
    <source>
        <dbReference type="Google" id="ProtNLM"/>
    </source>
</evidence>
<comment type="caution">
    <text evidence="2">The sequence shown here is derived from an EMBL/GenBank/DDBJ whole genome shotgun (WGS) entry which is preliminary data.</text>
</comment>
<organism evidence="2 3">
    <name type="scientific">Cohnella soli</name>
    <dbReference type="NCBI Taxonomy" id="425005"/>
    <lineage>
        <taxon>Bacteria</taxon>
        <taxon>Bacillati</taxon>
        <taxon>Bacillota</taxon>
        <taxon>Bacilli</taxon>
        <taxon>Bacillales</taxon>
        <taxon>Paenibacillaceae</taxon>
        <taxon>Cohnella</taxon>
    </lineage>
</organism>
<evidence type="ECO:0000313" key="3">
    <source>
        <dbReference type="Proteomes" id="UP001596113"/>
    </source>
</evidence>
<feature type="chain" id="PRO_5046635250" description="Glycoside hydrolase family 42 N-terminal domain-containing protein" evidence="1">
    <location>
        <begin position="21"/>
        <end position="578"/>
    </location>
</feature>
<dbReference type="SUPFAM" id="SSF51445">
    <property type="entry name" value="(Trans)glycosidases"/>
    <property type="match status" value="1"/>
</dbReference>
<dbReference type="InterPro" id="IPR017853">
    <property type="entry name" value="GH"/>
</dbReference>
<evidence type="ECO:0000256" key="1">
    <source>
        <dbReference type="SAM" id="SignalP"/>
    </source>
</evidence>
<name>A0ABW0HL43_9BACL</name>
<evidence type="ECO:0000313" key="2">
    <source>
        <dbReference type="EMBL" id="MFC5401118.1"/>
    </source>
</evidence>
<dbReference type="RefSeq" id="WP_378128372.1">
    <property type="nucleotide sequence ID" value="NZ_JBHSMI010000001.1"/>
</dbReference>
<sequence>MKKNTSMLLIAALAATFLFAQNESEAKNGSIPPRPNGPVQKMDVPFPIGVFWIQPAGEITDASMEDIKNMNVNFLVPHNGTNSFSTNDRVMDFAEAHDLKVMAFDERFNYQFTNKSEPLSAEVLAAPQDNVDHYNGRPGLLGYNIVDEPTGYESIDNVAQVQDLFRAHDPDHMTFVNLNGYWDNYNHTGYSKDVSGEFATPNSPLGQSFRTMPDEKKITSIQVWLDYNQFKDDEKLTMNIWDSPQKKKLIDSSTLTPESARLFTTFNFDAKVKGNTDYYWEIVHEGGGDNSVGWIIRSKDGENWYPQGTGYVKGTPINSDFFFFVNSSFYENYVSQWASKNPDMLSFDYYPFGHNSGIYEHTYRTLEIVRRQSLKHNLDLWSYMQSVGTESMRVPNEGEMRYNLYTNLAYGVKGIIYFTYGTPQIPGFQDGLLNSNGEKTNKYYYAQQNNAELLQLGGTLKQLTSLAVYHTGSTIPAATNRLPAKSAVQPADSNEPYIISYFEHQNGDPYVMIVNRDFDHARVGTFTLKHKPKWIKEISKVNGTAIDTNYDKKTGQLTLSFKQGEGILLKLPAGYDLD</sequence>
<protein>
    <recommendedName>
        <fullName evidence="4">Glycoside hydrolase family 42 N-terminal domain-containing protein</fullName>
    </recommendedName>
</protein>
<keyword evidence="1" id="KW-0732">Signal</keyword>
<feature type="signal peptide" evidence="1">
    <location>
        <begin position="1"/>
        <end position="20"/>
    </location>
</feature>
<accession>A0ABW0HL43</accession>
<proteinExistence type="predicted"/>
<dbReference type="Proteomes" id="UP001596113">
    <property type="component" value="Unassembled WGS sequence"/>
</dbReference>
<reference evidence="3" key="1">
    <citation type="journal article" date="2019" name="Int. J. Syst. Evol. Microbiol.">
        <title>The Global Catalogue of Microorganisms (GCM) 10K type strain sequencing project: providing services to taxonomists for standard genome sequencing and annotation.</title>
        <authorList>
            <consortium name="The Broad Institute Genomics Platform"/>
            <consortium name="The Broad Institute Genome Sequencing Center for Infectious Disease"/>
            <person name="Wu L."/>
            <person name="Ma J."/>
        </authorList>
    </citation>
    <scope>NUCLEOTIDE SEQUENCE [LARGE SCALE GENOMIC DNA]</scope>
    <source>
        <strain evidence="3">CGMCC 1.18575</strain>
    </source>
</reference>